<dbReference type="Proteomes" id="UP000251960">
    <property type="component" value="Chromosome 1"/>
</dbReference>
<sequence>MRGNVGLDAGAPGAPGPSTPWVGSLPPIRVSADTSRFRYTNPTGHPSGLRIARIAAEVVRLVGGGAGARWVALVDDDTVLRADNLVAVLSKYD</sequence>
<evidence type="ECO:0000256" key="1">
    <source>
        <dbReference type="SAM" id="MobiDB-lite"/>
    </source>
</evidence>
<gene>
    <name evidence="2" type="ORF">Zm00014a_008914</name>
</gene>
<name>A0A317Y705_MAIZE</name>
<accession>A0A317Y705</accession>
<dbReference type="Gene3D" id="3.90.550.50">
    <property type="match status" value="1"/>
</dbReference>
<comment type="caution">
    <text evidence="2">The sequence shown here is derived from an EMBL/GenBank/DDBJ whole genome shotgun (WGS) entry which is preliminary data.</text>
</comment>
<protein>
    <submittedName>
        <fullName evidence="2">Uncharacterized protein</fullName>
    </submittedName>
</protein>
<evidence type="ECO:0000313" key="2">
    <source>
        <dbReference type="EMBL" id="PWZ54458.1"/>
    </source>
</evidence>
<dbReference type="PANTHER" id="PTHR10811">
    <property type="entry name" value="FRINGE-RELATED"/>
    <property type="match status" value="1"/>
</dbReference>
<proteinExistence type="predicted"/>
<organism evidence="2">
    <name type="scientific">Zea mays</name>
    <name type="common">Maize</name>
    <dbReference type="NCBI Taxonomy" id="4577"/>
    <lineage>
        <taxon>Eukaryota</taxon>
        <taxon>Viridiplantae</taxon>
        <taxon>Streptophyta</taxon>
        <taxon>Embryophyta</taxon>
        <taxon>Tracheophyta</taxon>
        <taxon>Spermatophyta</taxon>
        <taxon>Magnoliopsida</taxon>
        <taxon>Liliopsida</taxon>
        <taxon>Poales</taxon>
        <taxon>Poaceae</taxon>
        <taxon>PACMAD clade</taxon>
        <taxon>Panicoideae</taxon>
        <taxon>Andropogonodae</taxon>
        <taxon>Andropogoneae</taxon>
        <taxon>Tripsacinae</taxon>
        <taxon>Zea</taxon>
    </lineage>
</organism>
<dbReference type="EMBL" id="NCVQ01000001">
    <property type="protein sequence ID" value="PWZ54458.1"/>
    <property type="molecule type" value="Genomic_DNA"/>
</dbReference>
<reference evidence="2" key="1">
    <citation type="journal article" date="2018" name="Nat. Genet.">
        <title>Extensive intraspecific gene order and gene structural variations between Mo17 and other maize genomes.</title>
        <authorList>
            <person name="Sun S."/>
            <person name="Zhou Y."/>
            <person name="Chen J."/>
            <person name="Shi J."/>
            <person name="Zhao H."/>
            <person name="Zhao H."/>
            <person name="Song W."/>
            <person name="Zhang M."/>
            <person name="Cui Y."/>
            <person name="Dong X."/>
            <person name="Liu H."/>
            <person name="Ma X."/>
            <person name="Jiao Y."/>
            <person name="Wang B."/>
            <person name="Wei X."/>
            <person name="Stein J.C."/>
            <person name="Glaubitz J.C."/>
            <person name="Lu F."/>
            <person name="Yu G."/>
            <person name="Liang C."/>
            <person name="Fengler K."/>
            <person name="Li B."/>
            <person name="Rafalski A."/>
            <person name="Schnable P.S."/>
            <person name="Ware D.H."/>
            <person name="Buckler E.S."/>
            <person name="Lai J."/>
        </authorList>
    </citation>
    <scope>NUCLEOTIDE SEQUENCE [LARGE SCALE GENOMIC DNA]</scope>
    <source>
        <tissue evidence="2">Seedling</tissue>
    </source>
</reference>
<feature type="region of interest" description="Disordered" evidence="1">
    <location>
        <begin position="1"/>
        <end position="25"/>
    </location>
</feature>
<dbReference type="AlphaFoldDB" id="A0A317Y705"/>